<sequence>MILYIAGIGAVYITANFVIVSSASRADQGAVAGVFNLALQVGGSVLGLAVITAIAQGIQRRYGEPSLPKDAYGRIGYQSAYYSCVILCFVALLLSVFAIDIPPSMQGTVWKRFQKQRASSIEEK</sequence>
<dbReference type="Proteomes" id="UP001165189">
    <property type="component" value="Unassembled WGS sequence"/>
</dbReference>
<keyword evidence="3" id="KW-1185">Reference proteome</keyword>
<name>A0ABQ6KXW3_ASPOZ</name>
<accession>A0ABQ6KXW3</accession>
<dbReference type="Gene3D" id="1.20.1250.20">
    <property type="entry name" value="MFS general substrate transporter like domains"/>
    <property type="match status" value="1"/>
</dbReference>
<feature type="transmembrane region" description="Helical" evidence="1">
    <location>
        <begin position="79"/>
        <end position="99"/>
    </location>
</feature>
<dbReference type="SUPFAM" id="SSF103473">
    <property type="entry name" value="MFS general substrate transporter"/>
    <property type="match status" value="1"/>
</dbReference>
<evidence type="ECO:0000313" key="2">
    <source>
        <dbReference type="EMBL" id="GMG50426.1"/>
    </source>
</evidence>
<dbReference type="EMBL" id="BSYB01000040">
    <property type="protein sequence ID" value="GMG50426.1"/>
    <property type="molecule type" value="Genomic_DNA"/>
</dbReference>
<reference evidence="2" key="1">
    <citation type="submission" date="2023-04" db="EMBL/GenBank/DDBJ databases">
        <title>Aspergillus oryzae var. brunneus NBRC 4377.</title>
        <authorList>
            <person name="Ichikawa N."/>
            <person name="Sato H."/>
            <person name="Tonouchi N."/>
        </authorList>
    </citation>
    <scope>NUCLEOTIDE SEQUENCE</scope>
    <source>
        <strain evidence="2">NBRC 4377</strain>
    </source>
</reference>
<organism evidence="2 3">
    <name type="scientific">Aspergillus oryzae var. brunneus</name>
    <dbReference type="NCBI Taxonomy" id="332754"/>
    <lineage>
        <taxon>Eukaryota</taxon>
        <taxon>Fungi</taxon>
        <taxon>Dikarya</taxon>
        <taxon>Ascomycota</taxon>
        <taxon>Pezizomycotina</taxon>
        <taxon>Eurotiomycetes</taxon>
        <taxon>Eurotiomycetidae</taxon>
        <taxon>Eurotiales</taxon>
        <taxon>Aspergillaceae</taxon>
        <taxon>Aspergillus</taxon>
        <taxon>Aspergillus subgen. Circumdati</taxon>
    </lineage>
</organism>
<proteinExistence type="predicted"/>
<feature type="transmembrane region" description="Helical" evidence="1">
    <location>
        <begin position="35"/>
        <end position="58"/>
    </location>
</feature>
<protein>
    <submittedName>
        <fullName evidence="2">Unnamed protein product</fullName>
    </submittedName>
</protein>
<evidence type="ECO:0000256" key="1">
    <source>
        <dbReference type="SAM" id="Phobius"/>
    </source>
</evidence>
<gene>
    <name evidence="2" type="ORF">Aory05_000893800</name>
</gene>
<keyword evidence="1" id="KW-0812">Transmembrane</keyword>
<dbReference type="InterPro" id="IPR036259">
    <property type="entry name" value="MFS_trans_sf"/>
</dbReference>
<keyword evidence="1" id="KW-0472">Membrane</keyword>
<comment type="caution">
    <text evidence="2">The sequence shown here is derived from an EMBL/GenBank/DDBJ whole genome shotgun (WGS) entry which is preliminary data.</text>
</comment>
<keyword evidence="1" id="KW-1133">Transmembrane helix</keyword>
<evidence type="ECO:0000313" key="3">
    <source>
        <dbReference type="Proteomes" id="UP001165189"/>
    </source>
</evidence>